<feature type="region of interest" description="Disordered" evidence="1">
    <location>
        <begin position="1"/>
        <end position="25"/>
    </location>
</feature>
<gene>
    <name evidence="2" type="ORF">IEO21_02414</name>
</gene>
<evidence type="ECO:0000313" key="3">
    <source>
        <dbReference type="Proteomes" id="UP000639403"/>
    </source>
</evidence>
<comment type="caution">
    <text evidence="2">The sequence shown here is derived from an EMBL/GenBank/DDBJ whole genome shotgun (WGS) entry which is preliminary data.</text>
</comment>
<reference evidence="2" key="2">
    <citation type="journal article" name="Front. Microbiol.">
        <title>Degradative Capacity of Two Strains of Rhodonia placenta: From Phenotype to Genotype.</title>
        <authorList>
            <person name="Kolle M."/>
            <person name="Horta M.A.C."/>
            <person name="Nowrousian M."/>
            <person name="Ohm R.A."/>
            <person name="Benz J.P."/>
            <person name="Pilgard A."/>
        </authorList>
    </citation>
    <scope>NUCLEOTIDE SEQUENCE</scope>
    <source>
        <strain evidence="2">FPRL280</strain>
    </source>
</reference>
<dbReference type="EMBL" id="JADOXO010000023">
    <property type="protein sequence ID" value="KAF9819000.1"/>
    <property type="molecule type" value="Genomic_DNA"/>
</dbReference>
<feature type="compositionally biased region" description="Basic and acidic residues" evidence="1">
    <location>
        <begin position="1"/>
        <end position="21"/>
    </location>
</feature>
<feature type="region of interest" description="Disordered" evidence="1">
    <location>
        <begin position="55"/>
        <end position="86"/>
    </location>
</feature>
<proteinExistence type="predicted"/>
<feature type="compositionally biased region" description="Basic and acidic residues" evidence="1">
    <location>
        <begin position="55"/>
        <end position="73"/>
    </location>
</feature>
<dbReference type="AlphaFoldDB" id="A0A8H7P7R2"/>
<sequence>MSGSDRQRDAENQKPRPHEPSESQYCRVPRVVCATEAERPLRTCRFRCSDRRPARVREEAHDERAAQSRREYESASPACRRGSAYT</sequence>
<organism evidence="2 3">
    <name type="scientific">Rhodonia placenta</name>
    <dbReference type="NCBI Taxonomy" id="104341"/>
    <lineage>
        <taxon>Eukaryota</taxon>
        <taxon>Fungi</taxon>
        <taxon>Dikarya</taxon>
        <taxon>Basidiomycota</taxon>
        <taxon>Agaricomycotina</taxon>
        <taxon>Agaricomycetes</taxon>
        <taxon>Polyporales</taxon>
        <taxon>Adustoporiaceae</taxon>
        <taxon>Rhodonia</taxon>
    </lineage>
</organism>
<evidence type="ECO:0000313" key="2">
    <source>
        <dbReference type="EMBL" id="KAF9819000.1"/>
    </source>
</evidence>
<name>A0A8H7P7R2_9APHY</name>
<accession>A0A8H7P7R2</accession>
<dbReference type="Proteomes" id="UP000639403">
    <property type="component" value="Unassembled WGS sequence"/>
</dbReference>
<reference evidence="2" key="1">
    <citation type="submission" date="2020-11" db="EMBL/GenBank/DDBJ databases">
        <authorList>
            <person name="Koelle M."/>
            <person name="Horta M.A.C."/>
            <person name="Nowrousian M."/>
            <person name="Ohm R.A."/>
            <person name="Benz P."/>
            <person name="Pilgard A."/>
        </authorList>
    </citation>
    <scope>NUCLEOTIDE SEQUENCE</scope>
    <source>
        <strain evidence="2">FPRL280</strain>
    </source>
</reference>
<protein>
    <submittedName>
        <fullName evidence="2">Uncharacterized protein</fullName>
    </submittedName>
</protein>
<evidence type="ECO:0000256" key="1">
    <source>
        <dbReference type="SAM" id="MobiDB-lite"/>
    </source>
</evidence>